<reference evidence="1" key="2">
    <citation type="submission" date="2020-11" db="EMBL/GenBank/DDBJ databases">
        <authorList>
            <person name="McCartney M.A."/>
            <person name="Auch B."/>
            <person name="Kono T."/>
            <person name="Mallez S."/>
            <person name="Becker A."/>
            <person name="Gohl D.M."/>
            <person name="Silverstein K.A.T."/>
            <person name="Koren S."/>
            <person name="Bechman K.B."/>
            <person name="Herman A."/>
            <person name="Abrahante J.E."/>
            <person name="Garbe J."/>
        </authorList>
    </citation>
    <scope>NUCLEOTIDE SEQUENCE</scope>
    <source>
        <strain evidence="1">Duluth1</strain>
        <tissue evidence="1">Whole animal</tissue>
    </source>
</reference>
<protein>
    <submittedName>
        <fullName evidence="1">Uncharacterized protein</fullName>
    </submittedName>
</protein>
<gene>
    <name evidence="1" type="ORF">DPMN_116799</name>
</gene>
<sequence>MERPVEDATRDACLRFRQSLYMKTPATTAAATIPTAKRATATMKPVPYSSGFSVTGALARAGSTEE</sequence>
<evidence type="ECO:0000313" key="2">
    <source>
        <dbReference type="Proteomes" id="UP000828390"/>
    </source>
</evidence>
<name>A0A9D4QTQ5_DREPO</name>
<keyword evidence="2" id="KW-1185">Reference proteome</keyword>
<dbReference type="Proteomes" id="UP000828390">
    <property type="component" value="Unassembled WGS sequence"/>
</dbReference>
<dbReference type="EMBL" id="JAIWYP010000004">
    <property type="protein sequence ID" value="KAH3843286.1"/>
    <property type="molecule type" value="Genomic_DNA"/>
</dbReference>
<evidence type="ECO:0000313" key="1">
    <source>
        <dbReference type="EMBL" id="KAH3843286.1"/>
    </source>
</evidence>
<reference evidence="1" key="1">
    <citation type="journal article" date="2019" name="bioRxiv">
        <title>The Genome of the Zebra Mussel, Dreissena polymorpha: A Resource for Invasive Species Research.</title>
        <authorList>
            <person name="McCartney M.A."/>
            <person name="Auch B."/>
            <person name="Kono T."/>
            <person name="Mallez S."/>
            <person name="Zhang Y."/>
            <person name="Obille A."/>
            <person name="Becker A."/>
            <person name="Abrahante J.E."/>
            <person name="Garbe J."/>
            <person name="Badalamenti J.P."/>
            <person name="Herman A."/>
            <person name="Mangelson H."/>
            <person name="Liachko I."/>
            <person name="Sullivan S."/>
            <person name="Sone E.D."/>
            <person name="Koren S."/>
            <person name="Silverstein K.A.T."/>
            <person name="Beckman K.B."/>
            <person name="Gohl D.M."/>
        </authorList>
    </citation>
    <scope>NUCLEOTIDE SEQUENCE</scope>
    <source>
        <strain evidence="1">Duluth1</strain>
        <tissue evidence="1">Whole animal</tissue>
    </source>
</reference>
<accession>A0A9D4QTQ5</accession>
<organism evidence="1 2">
    <name type="scientific">Dreissena polymorpha</name>
    <name type="common">Zebra mussel</name>
    <name type="synonym">Mytilus polymorpha</name>
    <dbReference type="NCBI Taxonomy" id="45954"/>
    <lineage>
        <taxon>Eukaryota</taxon>
        <taxon>Metazoa</taxon>
        <taxon>Spiralia</taxon>
        <taxon>Lophotrochozoa</taxon>
        <taxon>Mollusca</taxon>
        <taxon>Bivalvia</taxon>
        <taxon>Autobranchia</taxon>
        <taxon>Heteroconchia</taxon>
        <taxon>Euheterodonta</taxon>
        <taxon>Imparidentia</taxon>
        <taxon>Neoheterodontei</taxon>
        <taxon>Myida</taxon>
        <taxon>Dreissenoidea</taxon>
        <taxon>Dreissenidae</taxon>
        <taxon>Dreissena</taxon>
    </lineage>
</organism>
<comment type="caution">
    <text evidence="1">The sequence shown here is derived from an EMBL/GenBank/DDBJ whole genome shotgun (WGS) entry which is preliminary data.</text>
</comment>
<proteinExistence type="predicted"/>
<dbReference type="AlphaFoldDB" id="A0A9D4QTQ5"/>